<protein>
    <submittedName>
        <fullName evidence="7">Holin-like protein</fullName>
    </submittedName>
</protein>
<dbReference type="InterPro" id="IPR005538">
    <property type="entry name" value="LrgA/CidA"/>
</dbReference>
<evidence type="ECO:0000256" key="4">
    <source>
        <dbReference type="ARBA" id="ARBA00022989"/>
    </source>
</evidence>
<feature type="transmembrane region" description="Helical" evidence="6">
    <location>
        <begin position="48"/>
        <end position="68"/>
    </location>
</feature>
<dbReference type="OrthoDB" id="194658at2"/>
<evidence type="ECO:0000256" key="5">
    <source>
        <dbReference type="ARBA" id="ARBA00023136"/>
    </source>
</evidence>
<dbReference type="Pfam" id="PF03788">
    <property type="entry name" value="LrgA"/>
    <property type="match status" value="1"/>
</dbReference>
<feature type="transmembrane region" description="Helical" evidence="6">
    <location>
        <begin position="75"/>
        <end position="95"/>
    </location>
</feature>
<keyword evidence="5 6" id="KW-0472">Membrane</keyword>
<dbReference type="PANTHER" id="PTHR33931:SF2">
    <property type="entry name" value="HOLIN-LIKE PROTEIN CIDA"/>
    <property type="match status" value="1"/>
</dbReference>
<feature type="transmembrane region" description="Helical" evidence="6">
    <location>
        <begin position="21"/>
        <end position="42"/>
    </location>
</feature>
<evidence type="ECO:0000256" key="1">
    <source>
        <dbReference type="ARBA" id="ARBA00004651"/>
    </source>
</evidence>
<feature type="transmembrane region" description="Helical" evidence="6">
    <location>
        <begin position="101"/>
        <end position="123"/>
    </location>
</feature>
<dbReference type="PANTHER" id="PTHR33931">
    <property type="entry name" value="HOLIN-LIKE PROTEIN CIDA-RELATED"/>
    <property type="match status" value="1"/>
</dbReference>
<dbReference type="eggNOG" id="COG1380">
    <property type="taxonomic scope" value="Bacteria"/>
</dbReference>
<comment type="caution">
    <text evidence="7">The sequence shown here is derived from an EMBL/GenBank/DDBJ whole genome shotgun (WGS) entry which is preliminary data.</text>
</comment>
<evidence type="ECO:0000313" key="7">
    <source>
        <dbReference type="EMBL" id="KFD21020.1"/>
    </source>
</evidence>
<dbReference type="EMBL" id="JMPR01000018">
    <property type="protein sequence ID" value="KFD21020.1"/>
    <property type="molecule type" value="Genomic_DNA"/>
</dbReference>
<organism evidence="7 8">
    <name type="scientific">Tatumella ptyseos ATCC 33301</name>
    <dbReference type="NCBI Taxonomy" id="1005995"/>
    <lineage>
        <taxon>Bacteria</taxon>
        <taxon>Pseudomonadati</taxon>
        <taxon>Pseudomonadota</taxon>
        <taxon>Gammaproteobacteria</taxon>
        <taxon>Enterobacterales</taxon>
        <taxon>Erwiniaceae</taxon>
        <taxon>Tatumella</taxon>
    </lineage>
</organism>
<dbReference type="RefSeq" id="WP_025901029.1">
    <property type="nucleotide sequence ID" value="NZ_ATMJ01000027.1"/>
</dbReference>
<name>A0A085JKM4_9GAMM</name>
<evidence type="ECO:0000313" key="8">
    <source>
        <dbReference type="Proteomes" id="UP000028602"/>
    </source>
</evidence>
<evidence type="ECO:0000256" key="3">
    <source>
        <dbReference type="ARBA" id="ARBA00022692"/>
    </source>
</evidence>
<keyword evidence="2" id="KW-1003">Cell membrane</keyword>
<reference evidence="7 8" key="1">
    <citation type="submission" date="2014-05" db="EMBL/GenBank/DDBJ databases">
        <title>ATOL: Assembling a taxonomically balanced genome-scale reconstruction of the evolutionary history of the Enterobacteriaceae.</title>
        <authorList>
            <person name="Plunkett G.III."/>
            <person name="Neeno-Eckwall E.C."/>
            <person name="Glasner J.D."/>
            <person name="Perna N.T."/>
        </authorList>
    </citation>
    <scope>NUCLEOTIDE SEQUENCE [LARGE SCALE GENOMIC DNA]</scope>
    <source>
        <strain evidence="7 8">ATCC 33301</strain>
    </source>
</reference>
<dbReference type="AlphaFoldDB" id="A0A085JKM4"/>
<proteinExistence type="predicted"/>
<dbReference type="GO" id="GO:0005886">
    <property type="term" value="C:plasma membrane"/>
    <property type="evidence" value="ECO:0007669"/>
    <property type="project" value="UniProtKB-SubCell"/>
</dbReference>
<keyword evidence="4 6" id="KW-1133">Transmembrane helix</keyword>
<accession>A0A085JKM4</accession>
<keyword evidence="3 6" id="KW-0812">Transmembrane</keyword>
<dbReference type="Proteomes" id="UP000028602">
    <property type="component" value="Unassembled WGS sequence"/>
</dbReference>
<comment type="subcellular location">
    <subcellularLocation>
        <location evidence="1">Cell membrane</location>
        <topology evidence="1">Multi-pass membrane protein</topology>
    </subcellularLocation>
</comment>
<evidence type="ECO:0000256" key="6">
    <source>
        <dbReference type="SAM" id="Phobius"/>
    </source>
</evidence>
<keyword evidence="8" id="KW-1185">Reference proteome</keyword>
<evidence type="ECO:0000256" key="2">
    <source>
        <dbReference type="ARBA" id="ARBA00022475"/>
    </source>
</evidence>
<sequence>MLAALRSQRLTKLPHLLQLPVQVLIYIGLFLFSEQLVVWLHIPLPANIVGMVLLLFLIVSRVLPLKWVKAGSNWLLAEMLLFFIPAVVAVINYGPLLRQDGVRICLVIAISTMLVLVATSLVVQRIYQFEIARAERKLVRHE</sequence>
<gene>
    <name evidence="7" type="ORF">GTPT_0959</name>
</gene>